<feature type="region of interest" description="Disordered" evidence="1">
    <location>
        <begin position="1"/>
        <end position="45"/>
    </location>
</feature>
<organism evidence="2">
    <name type="scientific">Myoviridae sp. ctPkm1</name>
    <dbReference type="NCBI Taxonomy" id="2825099"/>
    <lineage>
        <taxon>Viruses</taxon>
        <taxon>Duplodnaviria</taxon>
        <taxon>Heunggongvirae</taxon>
        <taxon>Uroviricota</taxon>
        <taxon>Caudoviricetes</taxon>
    </lineage>
</organism>
<dbReference type="EMBL" id="BK015960">
    <property type="protein sequence ID" value="DAF87234.1"/>
    <property type="molecule type" value="Genomic_DNA"/>
</dbReference>
<protein>
    <submittedName>
        <fullName evidence="2">Uncharacterized protein</fullName>
    </submittedName>
</protein>
<name>A0A8S5TYH8_9CAUD</name>
<accession>A0A8S5TYH8</accession>
<evidence type="ECO:0000256" key="1">
    <source>
        <dbReference type="SAM" id="MobiDB-lite"/>
    </source>
</evidence>
<proteinExistence type="predicted"/>
<evidence type="ECO:0000313" key="2">
    <source>
        <dbReference type="EMBL" id="DAF87234.1"/>
    </source>
</evidence>
<reference evidence="2" key="1">
    <citation type="journal article" date="2021" name="Proc. Natl. Acad. Sci. U.S.A.">
        <title>A Catalog of Tens of Thousands of Viruses from Human Metagenomes Reveals Hidden Associations with Chronic Diseases.</title>
        <authorList>
            <person name="Tisza M.J."/>
            <person name="Buck C.B."/>
        </authorList>
    </citation>
    <scope>NUCLEOTIDE SEQUENCE</scope>
    <source>
        <strain evidence="2">CtPkm1</strain>
    </source>
</reference>
<sequence length="45" mass="4892">MLAGGLSCNHAERASEQARRAPWQKPIVTEREESAGGSAIEGRQR</sequence>
<feature type="compositionally biased region" description="Basic and acidic residues" evidence="1">
    <location>
        <begin position="10"/>
        <end position="19"/>
    </location>
</feature>